<accession>A0ACB5U760</accession>
<gene>
    <name evidence="1" type="ORF">Amon02_001164700</name>
</gene>
<proteinExistence type="predicted"/>
<evidence type="ECO:0000313" key="2">
    <source>
        <dbReference type="Proteomes" id="UP001165064"/>
    </source>
</evidence>
<evidence type="ECO:0000313" key="1">
    <source>
        <dbReference type="EMBL" id="GMF03024.1"/>
    </source>
</evidence>
<reference evidence="1" key="1">
    <citation type="submission" date="2023-04" db="EMBL/GenBank/DDBJ databases">
        <title>Ambrosiozyma monospora NBRC 10751.</title>
        <authorList>
            <person name="Ichikawa N."/>
            <person name="Sato H."/>
            <person name="Tonouchi N."/>
        </authorList>
    </citation>
    <scope>NUCLEOTIDE SEQUENCE</scope>
    <source>
        <strain evidence="1">NBRC 10751</strain>
    </source>
</reference>
<protein>
    <submittedName>
        <fullName evidence="1">Unnamed protein product</fullName>
    </submittedName>
</protein>
<comment type="caution">
    <text evidence="1">The sequence shown here is derived from an EMBL/GenBank/DDBJ whole genome shotgun (WGS) entry which is preliminary data.</text>
</comment>
<dbReference type="Proteomes" id="UP001165064">
    <property type="component" value="Unassembled WGS sequence"/>
</dbReference>
<dbReference type="EMBL" id="BSXS01012798">
    <property type="protein sequence ID" value="GMF03024.1"/>
    <property type="molecule type" value="Genomic_DNA"/>
</dbReference>
<name>A0ACB5U760_AMBMO</name>
<sequence>MDSDLLALSPVSSVKSSNSSLSNEVSSAASATPLTESDHDHSHDENEGEHEGSESINGEESEGENKVHQCPHCNSKFRMRGYLTRHIKKHSKQKAYKCPFYDPNAPQKCHATGGFSRRDTYKTHLKARHFKYPPGVKSGDRIGMMGWCDW</sequence>
<keyword evidence="2" id="KW-1185">Reference proteome</keyword>
<organism evidence="1 2">
    <name type="scientific">Ambrosiozyma monospora</name>
    <name type="common">Yeast</name>
    <name type="synonym">Endomycopsis monosporus</name>
    <dbReference type="NCBI Taxonomy" id="43982"/>
    <lineage>
        <taxon>Eukaryota</taxon>
        <taxon>Fungi</taxon>
        <taxon>Dikarya</taxon>
        <taxon>Ascomycota</taxon>
        <taxon>Saccharomycotina</taxon>
        <taxon>Pichiomycetes</taxon>
        <taxon>Pichiales</taxon>
        <taxon>Pichiaceae</taxon>
        <taxon>Ambrosiozyma</taxon>
    </lineage>
</organism>